<evidence type="ECO:0000313" key="1">
    <source>
        <dbReference type="EMBL" id="KAI0045005.1"/>
    </source>
</evidence>
<keyword evidence="2" id="KW-1185">Reference proteome</keyword>
<evidence type="ECO:0000313" key="2">
    <source>
        <dbReference type="Proteomes" id="UP000814033"/>
    </source>
</evidence>
<dbReference type="EMBL" id="MU275964">
    <property type="protein sequence ID" value="KAI0045005.1"/>
    <property type="molecule type" value="Genomic_DNA"/>
</dbReference>
<name>A0ACB8RLT8_9AGAM</name>
<sequence>MKLTFILTALAAALSANAGIPADFIPQRVPSTLTPLSDSWNCRGPGCLCDLNIPCCGQPYFTQGNVCVCGY</sequence>
<proteinExistence type="predicted"/>
<gene>
    <name evidence="1" type="ORF">FA95DRAFT_1608044</name>
</gene>
<reference evidence="1" key="2">
    <citation type="journal article" date="2022" name="New Phytol.">
        <title>Evolutionary transition to the ectomycorrhizal habit in the genomes of a hyperdiverse lineage of mushroom-forming fungi.</title>
        <authorList>
            <person name="Looney B."/>
            <person name="Miyauchi S."/>
            <person name="Morin E."/>
            <person name="Drula E."/>
            <person name="Courty P.E."/>
            <person name="Kohler A."/>
            <person name="Kuo A."/>
            <person name="LaButti K."/>
            <person name="Pangilinan J."/>
            <person name="Lipzen A."/>
            <person name="Riley R."/>
            <person name="Andreopoulos W."/>
            <person name="He G."/>
            <person name="Johnson J."/>
            <person name="Nolan M."/>
            <person name="Tritt A."/>
            <person name="Barry K.W."/>
            <person name="Grigoriev I.V."/>
            <person name="Nagy L.G."/>
            <person name="Hibbett D."/>
            <person name="Henrissat B."/>
            <person name="Matheny P.B."/>
            <person name="Labbe J."/>
            <person name="Martin F.M."/>
        </authorList>
    </citation>
    <scope>NUCLEOTIDE SEQUENCE</scope>
    <source>
        <strain evidence="1">FP105234-sp</strain>
    </source>
</reference>
<protein>
    <submittedName>
        <fullName evidence="1">Uncharacterized protein</fullName>
    </submittedName>
</protein>
<reference evidence="1" key="1">
    <citation type="submission" date="2021-02" db="EMBL/GenBank/DDBJ databases">
        <authorList>
            <consortium name="DOE Joint Genome Institute"/>
            <person name="Ahrendt S."/>
            <person name="Looney B.P."/>
            <person name="Miyauchi S."/>
            <person name="Morin E."/>
            <person name="Drula E."/>
            <person name="Courty P.E."/>
            <person name="Chicoki N."/>
            <person name="Fauchery L."/>
            <person name="Kohler A."/>
            <person name="Kuo A."/>
            <person name="Labutti K."/>
            <person name="Pangilinan J."/>
            <person name="Lipzen A."/>
            <person name="Riley R."/>
            <person name="Andreopoulos W."/>
            <person name="He G."/>
            <person name="Johnson J."/>
            <person name="Barry K.W."/>
            <person name="Grigoriev I.V."/>
            <person name="Nagy L."/>
            <person name="Hibbett D."/>
            <person name="Henrissat B."/>
            <person name="Matheny P.B."/>
            <person name="Labbe J."/>
            <person name="Martin F."/>
        </authorList>
    </citation>
    <scope>NUCLEOTIDE SEQUENCE</scope>
    <source>
        <strain evidence="1">FP105234-sp</strain>
    </source>
</reference>
<dbReference type="Proteomes" id="UP000814033">
    <property type="component" value="Unassembled WGS sequence"/>
</dbReference>
<organism evidence="1 2">
    <name type="scientific">Auriscalpium vulgare</name>
    <dbReference type="NCBI Taxonomy" id="40419"/>
    <lineage>
        <taxon>Eukaryota</taxon>
        <taxon>Fungi</taxon>
        <taxon>Dikarya</taxon>
        <taxon>Basidiomycota</taxon>
        <taxon>Agaricomycotina</taxon>
        <taxon>Agaricomycetes</taxon>
        <taxon>Russulales</taxon>
        <taxon>Auriscalpiaceae</taxon>
        <taxon>Auriscalpium</taxon>
    </lineage>
</organism>
<comment type="caution">
    <text evidence="1">The sequence shown here is derived from an EMBL/GenBank/DDBJ whole genome shotgun (WGS) entry which is preliminary data.</text>
</comment>
<accession>A0ACB8RLT8</accession>